<dbReference type="SUPFAM" id="SSF46785">
    <property type="entry name" value="Winged helix' DNA-binding domain"/>
    <property type="match status" value="1"/>
</dbReference>
<dbReference type="InterPro" id="IPR005119">
    <property type="entry name" value="LysR_subst-bd"/>
</dbReference>
<comment type="similarity">
    <text evidence="1">Belongs to the LysR transcriptional regulatory family.</text>
</comment>
<accession>A0A838XUH5</accession>
<dbReference type="EMBL" id="JACEON010000018">
    <property type="protein sequence ID" value="MBA4613367.1"/>
    <property type="molecule type" value="Genomic_DNA"/>
</dbReference>
<feature type="domain" description="HTH lysR-type" evidence="5">
    <location>
        <begin position="1"/>
        <end position="58"/>
    </location>
</feature>
<protein>
    <submittedName>
        <fullName evidence="6">LysR family transcriptional regulator</fullName>
    </submittedName>
</protein>
<evidence type="ECO:0000256" key="3">
    <source>
        <dbReference type="ARBA" id="ARBA00023125"/>
    </source>
</evidence>
<dbReference type="InterPro" id="IPR000847">
    <property type="entry name" value="LysR_HTH_N"/>
</dbReference>
<dbReference type="GO" id="GO:0003700">
    <property type="term" value="F:DNA-binding transcription factor activity"/>
    <property type="evidence" value="ECO:0007669"/>
    <property type="project" value="InterPro"/>
</dbReference>
<dbReference type="PROSITE" id="PS50931">
    <property type="entry name" value="HTH_LYSR"/>
    <property type="match status" value="1"/>
</dbReference>
<evidence type="ECO:0000256" key="4">
    <source>
        <dbReference type="ARBA" id="ARBA00023163"/>
    </source>
</evidence>
<dbReference type="GO" id="GO:0000976">
    <property type="term" value="F:transcription cis-regulatory region binding"/>
    <property type="evidence" value="ECO:0007669"/>
    <property type="project" value="TreeGrafter"/>
</dbReference>
<sequence>MRLLDMKTYVALARNRHFGRTAEELNTTQPAISSRLASIERELGCKLVIRGEGRFALTSDGENVLQHFESVLAGMDSLKDSLSGADHNSHEPLRIGAIDSVSSTWMPQLIEALHREFPGLKIELTVDGTKPLVAGMRKGEFDLVFCLHPVLDEGFRSYTACVFQMSWAGSPKLIDPERVYSVAALADLPIISFPKNSPPYQMVAPYFHDEQALASKLTSCNSLFAIINLLIDGFGVGAVPTVTIARELQMGLLHPIRVTKRFPPMPIIASYQASLRQEFIRQIVRQAKRCTADYCASANPEMVWID</sequence>
<dbReference type="Gene3D" id="1.10.10.10">
    <property type="entry name" value="Winged helix-like DNA-binding domain superfamily/Winged helix DNA-binding domain"/>
    <property type="match status" value="1"/>
</dbReference>
<dbReference type="InterPro" id="IPR036390">
    <property type="entry name" value="WH_DNA-bd_sf"/>
</dbReference>
<comment type="caution">
    <text evidence="6">The sequence shown here is derived from an EMBL/GenBank/DDBJ whole genome shotgun (WGS) entry which is preliminary data.</text>
</comment>
<dbReference type="AlphaFoldDB" id="A0A838XUH5"/>
<dbReference type="PANTHER" id="PTHR30126">
    <property type="entry name" value="HTH-TYPE TRANSCRIPTIONAL REGULATOR"/>
    <property type="match status" value="1"/>
</dbReference>
<reference evidence="6 7" key="2">
    <citation type="submission" date="2020-08" db="EMBL/GenBank/DDBJ databases">
        <title>Stappia taiwanensis sp. nov., isolated from a coastal thermal spring.</title>
        <authorList>
            <person name="Kampfer P."/>
        </authorList>
    </citation>
    <scope>NUCLEOTIDE SEQUENCE [LARGE SCALE GENOMIC DNA]</scope>
    <source>
        <strain evidence="6 7">DSM 23284</strain>
    </source>
</reference>
<evidence type="ECO:0000259" key="5">
    <source>
        <dbReference type="PROSITE" id="PS50931"/>
    </source>
</evidence>
<dbReference type="Pfam" id="PF03466">
    <property type="entry name" value="LysR_substrate"/>
    <property type="match status" value="1"/>
</dbReference>
<proteinExistence type="inferred from homology"/>
<dbReference type="SUPFAM" id="SSF53850">
    <property type="entry name" value="Periplasmic binding protein-like II"/>
    <property type="match status" value="1"/>
</dbReference>
<evidence type="ECO:0000313" key="7">
    <source>
        <dbReference type="Proteomes" id="UP000559404"/>
    </source>
</evidence>
<dbReference type="PANTHER" id="PTHR30126:SF77">
    <property type="entry name" value="TRANSCRIPTIONAL REGULATORY PROTEIN"/>
    <property type="match status" value="1"/>
</dbReference>
<dbReference type="Pfam" id="PF00126">
    <property type="entry name" value="HTH_1"/>
    <property type="match status" value="1"/>
</dbReference>
<organism evidence="6 7">
    <name type="scientific">Stappia taiwanensis</name>
    <dbReference type="NCBI Taxonomy" id="992267"/>
    <lineage>
        <taxon>Bacteria</taxon>
        <taxon>Pseudomonadati</taxon>
        <taxon>Pseudomonadota</taxon>
        <taxon>Alphaproteobacteria</taxon>
        <taxon>Hyphomicrobiales</taxon>
        <taxon>Stappiaceae</taxon>
        <taxon>Stappia</taxon>
    </lineage>
</organism>
<keyword evidence="2" id="KW-0805">Transcription regulation</keyword>
<keyword evidence="7" id="KW-1185">Reference proteome</keyword>
<dbReference type="CDD" id="cd05466">
    <property type="entry name" value="PBP2_LTTR_substrate"/>
    <property type="match status" value="1"/>
</dbReference>
<evidence type="ECO:0000313" key="6">
    <source>
        <dbReference type="EMBL" id="MBA4613367.1"/>
    </source>
</evidence>
<gene>
    <name evidence="6" type="ORF">H1W37_17035</name>
</gene>
<name>A0A838XUH5_9HYPH</name>
<dbReference type="Gene3D" id="3.40.190.10">
    <property type="entry name" value="Periplasmic binding protein-like II"/>
    <property type="match status" value="2"/>
</dbReference>
<reference evidence="6 7" key="1">
    <citation type="submission" date="2020-07" db="EMBL/GenBank/DDBJ databases">
        <authorList>
            <person name="Li M."/>
        </authorList>
    </citation>
    <scope>NUCLEOTIDE SEQUENCE [LARGE SCALE GENOMIC DNA]</scope>
    <source>
        <strain evidence="6 7">DSM 23284</strain>
    </source>
</reference>
<evidence type="ECO:0000256" key="2">
    <source>
        <dbReference type="ARBA" id="ARBA00023015"/>
    </source>
</evidence>
<keyword evidence="4" id="KW-0804">Transcription</keyword>
<dbReference type="PRINTS" id="PR00039">
    <property type="entry name" value="HTHLYSR"/>
</dbReference>
<dbReference type="Proteomes" id="UP000559404">
    <property type="component" value="Unassembled WGS sequence"/>
</dbReference>
<keyword evidence="3" id="KW-0238">DNA-binding</keyword>
<dbReference type="InterPro" id="IPR036388">
    <property type="entry name" value="WH-like_DNA-bd_sf"/>
</dbReference>
<evidence type="ECO:0000256" key="1">
    <source>
        <dbReference type="ARBA" id="ARBA00009437"/>
    </source>
</evidence>